<dbReference type="EMBL" id="UINC01181607">
    <property type="protein sequence ID" value="SVD91377.1"/>
    <property type="molecule type" value="Genomic_DNA"/>
</dbReference>
<evidence type="ECO:0000313" key="2">
    <source>
        <dbReference type="EMBL" id="SVD91377.1"/>
    </source>
</evidence>
<dbReference type="InterPro" id="IPR011989">
    <property type="entry name" value="ARM-like"/>
</dbReference>
<dbReference type="SUPFAM" id="SSF48371">
    <property type="entry name" value="ARM repeat"/>
    <property type="match status" value="1"/>
</dbReference>
<sequence length="259" mass="28866">TQIKTGPDGALYIADMYRLIIEHPEWIPASMQSRVDLRAGHNRGRIWKVFPKEAKLRPFPRLDKLNGAQLAYALDSTNGWQRDQAQRLLLERKDPKTHQSLAFMATNQVPEPIIPQTRIHALHTLAGLGALKDEMLKVALRDNHPAVREHAVRLCEGGRETLARRCLDDKDPRVLRQLAFTLGEGEGPLISEALVHLAVRHHDNADIQLAVKSSSATHAVAMLKQIFSQKNRPSADLSNHLLQLATTGGQQEALATVLN</sequence>
<name>A0A382Z7B0_9ZZZZ</name>
<evidence type="ECO:0000259" key="1">
    <source>
        <dbReference type="Pfam" id="PF23500"/>
    </source>
</evidence>
<protein>
    <recommendedName>
        <fullName evidence="1">DUF7133 domain-containing protein</fullName>
    </recommendedName>
</protein>
<feature type="non-terminal residue" evidence="2">
    <location>
        <position position="1"/>
    </location>
</feature>
<dbReference type="Gene3D" id="1.25.10.10">
    <property type="entry name" value="Leucine-rich Repeat Variant"/>
    <property type="match status" value="1"/>
</dbReference>
<dbReference type="Pfam" id="PF23500">
    <property type="entry name" value="DUF7133"/>
    <property type="match status" value="1"/>
</dbReference>
<feature type="non-terminal residue" evidence="2">
    <location>
        <position position="259"/>
    </location>
</feature>
<gene>
    <name evidence="2" type="ORF">METZ01_LOCUS444231</name>
</gene>
<feature type="domain" description="DUF7133" evidence="1">
    <location>
        <begin position="2"/>
        <end position="52"/>
    </location>
</feature>
<dbReference type="InterPro" id="IPR055557">
    <property type="entry name" value="DUF7133"/>
</dbReference>
<dbReference type="InterPro" id="IPR016024">
    <property type="entry name" value="ARM-type_fold"/>
</dbReference>
<proteinExistence type="predicted"/>
<organism evidence="2">
    <name type="scientific">marine metagenome</name>
    <dbReference type="NCBI Taxonomy" id="408172"/>
    <lineage>
        <taxon>unclassified sequences</taxon>
        <taxon>metagenomes</taxon>
        <taxon>ecological metagenomes</taxon>
    </lineage>
</organism>
<dbReference type="AlphaFoldDB" id="A0A382Z7B0"/>
<reference evidence="2" key="1">
    <citation type="submission" date="2018-05" db="EMBL/GenBank/DDBJ databases">
        <authorList>
            <person name="Lanie J.A."/>
            <person name="Ng W.-L."/>
            <person name="Kazmierczak K.M."/>
            <person name="Andrzejewski T.M."/>
            <person name="Davidsen T.M."/>
            <person name="Wayne K.J."/>
            <person name="Tettelin H."/>
            <person name="Glass J.I."/>
            <person name="Rusch D."/>
            <person name="Podicherti R."/>
            <person name="Tsui H.-C.T."/>
            <person name="Winkler M.E."/>
        </authorList>
    </citation>
    <scope>NUCLEOTIDE SEQUENCE</scope>
</reference>
<accession>A0A382Z7B0</accession>